<feature type="transmembrane region" description="Helical" evidence="1">
    <location>
        <begin position="227"/>
        <end position="244"/>
    </location>
</feature>
<organism evidence="2 3">
    <name type="scientific">Pyrodictium abyssi</name>
    <dbReference type="NCBI Taxonomy" id="54256"/>
    <lineage>
        <taxon>Archaea</taxon>
        <taxon>Thermoproteota</taxon>
        <taxon>Thermoprotei</taxon>
        <taxon>Desulfurococcales</taxon>
        <taxon>Pyrodictiaceae</taxon>
        <taxon>Pyrodictium</taxon>
    </lineage>
</organism>
<dbReference type="EMBL" id="AP028907">
    <property type="protein sequence ID" value="BES81244.1"/>
    <property type="molecule type" value="Genomic_DNA"/>
</dbReference>
<sequence length="250" mass="27115">MHKSRLALAAALALLVLPAAVLHAAARTVEITWDTSSKILVTDCRYNVIDEYRVDGELQVSKTIYSSKGIRVIYVPIAPESGTIKKYFKTFKICAKITSDDSSEHAQTEQRFLFIAVYNDAVAYYGGVVPLAAALPLGSYIPLSSGQGCLVVDAKKLPEGKKLAAAITWDLPCDEKDQLPRRVQFSVWLEDNRVEVPDDPTPAKPSDTITVMTPKAEISLSDERVKYALAGAAAAALLGLLLVAPGRGRR</sequence>
<dbReference type="RefSeq" id="WP_338252174.1">
    <property type="nucleotide sequence ID" value="NZ_AP028907.1"/>
</dbReference>
<keyword evidence="3" id="KW-1185">Reference proteome</keyword>
<protein>
    <submittedName>
        <fullName evidence="2">Uncharacterized protein</fullName>
    </submittedName>
</protein>
<gene>
    <name evidence="2" type="ORF">PABY_08110</name>
</gene>
<keyword evidence="1" id="KW-0812">Transmembrane</keyword>
<dbReference type="Proteomes" id="UP001341135">
    <property type="component" value="Chromosome"/>
</dbReference>
<reference evidence="2 3" key="1">
    <citation type="submission" date="2023-09" db="EMBL/GenBank/DDBJ databases">
        <title>Pyrofollis japonicus gen. nov. sp. nov., a novel member of the family Pyrodictiaceae isolated from the Iheya North hydrothermal field.</title>
        <authorList>
            <person name="Miyazaki U."/>
            <person name="Sanari M."/>
            <person name="Tame A."/>
            <person name="Kitajima M."/>
            <person name="Okamoto A."/>
            <person name="Sawayama S."/>
            <person name="Miyazaki J."/>
            <person name="Takai K."/>
            <person name="Nakagawa S."/>
        </authorList>
    </citation>
    <scope>NUCLEOTIDE SEQUENCE [LARGE SCALE GENOMIC DNA]</scope>
    <source>
        <strain evidence="2 3">AV2</strain>
    </source>
</reference>
<accession>A0ABM8IUL2</accession>
<keyword evidence="1" id="KW-0472">Membrane</keyword>
<evidence type="ECO:0000313" key="3">
    <source>
        <dbReference type="Proteomes" id="UP001341135"/>
    </source>
</evidence>
<keyword evidence="1" id="KW-1133">Transmembrane helix</keyword>
<proteinExistence type="predicted"/>
<name>A0ABM8IUL2_9CREN</name>
<evidence type="ECO:0000313" key="2">
    <source>
        <dbReference type="EMBL" id="BES81244.1"/>
    </source>
</evidence>
<dbReference type="GeneID" id="89288833"/>
<evidence type="ECO:0000256" key="1">
    <source>
        <dbReference type="SAM" id="Phobius"/>
    </source>
</evidence>